<dbReference type="EMBL" id="RXIC02000024">
    <property type="protein sequence ID" value="KAB1211178.1"/>
    <property type="molecule type" value="Genomic_DNA"/>
</dbReference>
<dbReference type="PANTHER" id="PTHR46975">
    <property type="entry name" value="PROTEIN SWEETIE"/>
    <property type="match status" value="1"/>
</dbReference>
<dbReference type="InterPro" id="IPR044218">
    <property type="entry name" value="SWEETIE"/>
</dbReference>
<dbReference type="OrthoDB" id="192608at2759"/>
<feature type="compositionally biased region" description="Basic and acidic residues" evidence="1">
    <location>
        <begin position="1930"/>
        <end position="1944"/>
    </location>
</feature>
<dbReference type="Proteomes" id="UP000516437">
    <property type="component" value="Chromosome 6"/>
</dbReference>
<feature type="region of interest" description="Disordered" evidence="1">
    <location>
        <begin position="1923"/>
        <end position="2002"/>
    </location>
</feature>
<dbReference type="GO" id="GO:0005975">
    <property type="term" value="P:carbohydrate metabolic process"/>
    <property type="evidence" value="ECO:0007669"/>
    <property type="project" value="InterPro"/>
</dbReference>
<feature type="region of interest" description="Disordered" evidence="1">
    <location>
        <begin position="1752"/>
        <end position="1870"/>
    </location>
</feature>
<dbReference type="InterPro" id="IPR016024">
    <property type="entry name" value="ARM-type_fold"/>
</dbReference>
<comment type="caution">
    <text evidence="2">The sequence shown here is derived from an EMBL/GenBank/DDBJ whole genome shotgun (WGS) entry which is preliminary data.</text>
</comment>
<feature type="compositionally biased region" description="Polar residues" evidence="1">
    <location>
        <begin position="1787"/>
        <end position="1805"/>
    </location>
</feature>
<reference evidence="2 3" key="1">
    <citation type="journal article" date="2019" name="Plant Biotechnol. J.">
        <title>The red bayberry genome and genetic basis of sex determination.</title>
        <authorList>
            <person name="Jia H.M."/>
            <person name="Jia H.J."/>
            <person name="Cai Q.L."/>
            <person name="Wang Y."/>
            <person name="Zhao H.B."/>
            <person name="Yang W.F."/>
            <person name="Wang G.Y."/>
            <person name="Li Y.H."/>
            <person name="Zhan D.L."/>
            <person name="Shen Y.T."/>
            <person name="Niu Q.F."/>
            <person name="Chang L."/>
            <person name="Qiu J."/>
            <person name="Zhao L."/>
            <person name="Xie H.B."/>
            <person name="Fu W.Y."/>
            <person name="Jin J."/>
            <person name="Li X.W."/>
            <person name="Jiao Y."/>
            <person name="Zhou C.C."/>
            <person name="Tu T."/>
            <person name="Chai C.Y."/>
            <person name="Gao J.L."/>
            <person name="Fan L.J."/>
            <person name="van de Weg E."/>
            <person name="Wang J.Y."/>
            <person name="Gao Z.S."/>
        </authorList>
    </citation>
    <scope>NUCLEOTIDE SEQUENCE [LARGE SCALE GENOMIC DNA]</scope>
    <source>
        <tissue evidence="2">Leaves</tissue>
    </source>
</reference>
<feature type="region of interest" description="Disordered" evidence="1">
    <location>
        <begin position="891"/>
        <end position="922"/>
    </location>
</feature>
<organism evidence="2 3">
    <name type="scientific">Morella rubra</name>
    <name type="common">Chinese bayberry</name>
    <dbReference type="NCBI Taxonomy" id="262757"/>
    <lineage>
        <taxon>Eukaryota</taxon>
        <taxon>Viridiplantae</taxon>
        <taxon>Streptophyta</taxon>
        <taxon>Embryophyta</taxon>
        <taxon>Tracheophyta</taxon>
        <taxon>Spermatophyta</taxon>
        <taxon>Magnoliopsida</taxon>
        <taxon>eudicotyledons</taxon>
        <taxon>Gunneridae</taxon>
        <taxon>Pentapetalae</taxon>
        <taxon>rosids</taxon>
        <taxon>fabids</taxon>
        <taxon>Fagales</taxon>
        <taxon>Myricaceae</taxon>
        <taxon>Morella</taxon>
    </lineage>
</organism>
<accession>A0A6A1VH92</accession>
<keyword evidence="3" id="KW-1185">Reference proteome</keyword>
<evidence type="ECO:0000313" key="3">
    <source>
        <dbReference type="Proteomes" id="UP000516437"/>
    </source>
</evidence>
<evidence type="ECO:0000313" key="2">
    <source>
        <dbReference type="EMBL" id="KAB1211178.1"/>
    </source>
</evidence>
<proteinExistence type="predicted"/>
<feature type="compositionally biased region" description="Acidic residues" evidence="1">
    <location>
        <begin position="1776"/>
        <end position="1786"/>
    </location>
</feature>
<protein>
    <submittedName>
        <fullName evidence="2">HEAT repeat-containing protein 5B</fullName>
    </submittedName>
</protein>
<dbReference type="Pfam" id="PF20210">
    <property type="entry name" value="Laa1_Sip1_HTR5"/>
    <property type="match status" value="1"/>
</dbReference>
<feature type="compositionally biased region" description="Basic and acidic residues" evidence="1">
    <location>
        <begin position="1967"/>
        <end position="1983"/>
    </location>
</feature>
<gene>
    <name evidence="2" type="ORF">CJ030_MR6G021632</name>
</gene>
<sequence>MVPYEFKEVLDDTVVAAISHPSQLVRIEASLTLRTLAEVDLTCVGGLISFGVTTLNALRENISFEKGSNLQFELDSLHGQASVLAALVSVLPKLPLGYPARLPRSILEVSKKMLTEPSRNLVAAAVEKEAGWLLLSSLLASMPKEEIEDQVFDVLSLWASVFSGNLEQETKQTGDLRSKIWYIYTSRTGAHGCHWRLITAPILPRMAVTAHVISGDPFTSVWSVAVDALTAFVRCFVCPNAVNSGILLQPVLVYLSSALSYITVATAKEMPNVKPALDIFVIKTLIAYQSLPDPLAYKNDHPRLMQLCTTPFRVASGCEESSCLRLLLDKRDAWLGPWIPGRDWFEDELRAFQGGKDGLMPCVWENELSSFPQPETISKTLVNQMLLCFGVIFASQDSAGMLSLLGMMDHCLKTGKKQSCHAASVTNICIGLLAGFKALLSLRPQPLAPEILGSAQAIFQSVLAEGDICASQRRASSEGLGLLARLGNDMFTARMTRSLLGDLTGAIDSNYAGSIAIALGCLHRSAGGMALSTLVPATVSSISSLAKSSVASLQIWSLHGLLLTIEAAGLSFVTHVPATLGLAMDILLSDENGWVELQQGVGRLINAVVAIIGPELAPGSIFFSRCKSVVAEISSCQETATMLESVRFTQQLVLFAPQAVSVRSHVQSLLPTLSSRQPTLRHLALSTLRHLIEKDPVSIIVEEIEDDLFHMLDEETDSEIGDLARTTIMRLLYASCPSHPSHWIYVCRSMVPRFVDFDSLSCVHGGKMFLCYRLVLEMVADCLVDDGVKVVWCVPFSRAANDWEMEEFASFFALLYGVLVRRGEDDVMVWMGTKDGVFSVKSMYDLLRGGAGLSFPWRGVWRSSALESFFFVWEAIMVLALPTRRIDNYKKVMNDPSNDPDGETRQNLGDDDENMVSSSEGMNRQGYRFESSSMMPTREKHLRYRTRVFAAECLSHLPRAVGKNPAHFDLSLARKQPANRQVSSDWLVLHVQELISLAYQISTIQFEHMRPIGVGLLSMIIDKFERTQDPELPGHLLLEQYQAQLVSAVRTALDVSAGPLLLEAGLQLATKILTSGVISGDQVAVKRIFSLISRPLNDFKELYYPSFAEWVSCKIKIRLLAAHASLKCYTYAFLRRHHSMIPDEYLALLPLFSKNSNVLGKYWIQVLKDYSYVCLCFHRKKTWSQFLEGIQSPLVSSKLQPCLEESWPVILQALALDSVPWNLSTNEQSKASVEDIAGSLVSGYNMVELEPVEFHFLWGFSLLVLFQGQNLTLGESKLPLFYAKAKHGEDSPIEELDPPGFNLYEIVLPVFQCLATERYFSVGFLTMDISRELLQVLSYATYMDSSFNSLAISVLSQVVQNCPEDFLEIDNFAYLAMELCFTYLFRMFRSPNCFELSTAATSPDQPNWYELISSLFFTAKTLLKRLESKLQKQLESVVLAFLLIGFKCIREASTDLCFSEVNDFVKCTISSLEKLISENFKLGDEGSHYLRAILGTCLNVLANLIKECIKGIHLLDNKRSDLRKLLQMKLAFSVEQTISFAKLVHGIHCLGSNGSDAIYFTLLKYCTECIRMSLVDSNIQVQAIGLQVLKTTVQRALIPEENTFVIFLVGEQIGDIFTLIQQMLKKPLTKESVAVVSECLRILVLLQTLSKGSKSQRGFVNLLFEAIVMVFLASEAEFSREVSDLRSITLKLVSHIAQIPSSAVHFKDVLLSMPPMHRQKLQGVILDSVSQDHNASQMRPLAPLLEVKLSVPTEGTEEKHSPVLATTVPSDKNGTEEDGEDEDDWDSFQSFPASTNAAGNESGAVSSAKDPGSVENSSILEIGTGSGDSKEYSISKSLNNAEHPEAGEEEVIADSPGSQVSPQCDAPSNRIGMHEIHTSNQPFHDQLQEKEEEVVQSQGKEAISCQENEQILTDRQPVEVAEGSVGVNVAKDHEVSKDIPDTKLDQTLSGSLPLQELSGETHGQGNRRTEGEPDEATQKKMDENNGTDQQQANVNNLGIPRS</sequence>
<name>A0A6A1VH92_9ROSI</name>
<dbReference type="PANTHER" id="PTHR46975:SF2">
    <property type="entry name" value="PROTEIN SWEETIE"/>
    <property type="match status" value="1"/>
</dbReference>
<dbReference type="SUPFAM" id="SSF48371">
    <property type="entry name" value="ARM repeat"/>
    <property type="match status" value="2"/>
</dbReference>
<evidence type="ECO:0000256" key="1">
    <source>
        <dbReference type="SAM" id="MobiDB-lite"/>
    </source>
</evidence>
<feature type="compositionally biased region" description="Polar residues" evidence="1">
    <location>
        <begin position="1984"/>
        <end position="1996"/>
    </location>
</feature>
<dbReference type="InterPro" id="IPR046837">
    <property type="entry name" value="Laa1/Sip1/HEATR5-like_HEAT"/>
</dbReference>